<dbReference type="Pfam" id="PF19300">
    <property type="entry name" value="BPD_transp_1_N"/>
    <property type="match status" value="1"/>
</dbReference>
<feature type="transmembrane region" description="Helical" evidence="9">
    <location>
        <begin position="251"/>
        <end position="276"/>
    </location>
</feature>
<evidence type="ECO:0000256" key="6">
    <source>
        <dbReference type="ARBA" id="ARBA00022989"/>
    </source>
</evidence>
<dbReference type="GO" id="GO:0071916">
    <property type="term" value="F:dipeptide transmembrane transporter activity"/>
    <property type="evidence" value="ECO:0007669"/>
    <property type="project" value="TreeGrafter"/>
</dbReference>
<evidence type="ECO:0000256" key="9">
    <source>
        <dbReference type="RuleBase" id="RU363032"/>
    </source>
</evidence>
<protein>
    <submittedName>
        <fullName evidence="11">ABC transporter permease</fullName>
    </submittedName>
</protein>
<dbReference type="RefSeq" id="WP_084934397.1">
    <property type="nucleotide sequence ID" value="NZ_MLFR01000008.1"/>
</dbReference>
<comment type="subcellular location">
    <subcellularLocation>
        <location evidence="1">Cell inner membrane</location>
        <topology evidence="1">Multi-pass membrane protein</topology>
    </subcellularLocation>
    <subcellularLocation>
        <location evidence="9">Cell membrane</location>
        <topology evidence="9">Multi-pass membrane protein</topology>
    </subcellularLocation>
</comment>
<evidence type="ECO:0000256" key="1">
    <source>
        <dbReference type="ARBA" id="ARBA00004429"/>
    </source>
</evidence>
<comment type="caution">
    <text evidence="11">The sequence shown here is derived from an EMBL/GenBank/DDBJ whole genome shotgun (WGS) entry which is preliminary data.</text>
</comment>
<keyword evidence="2 9" id="KW-0813">Transport</keyword>
<reference evidence="11 12" key="1">
    <citation type="journal article" date="2017" name="Antonie Van Leeuwenhoek">
        <title>Phylogenomic resolution of the bacterial genus Pantoea and its relationship with Erwinia and Tatumella.</title>
        <authorList>
            <person name="Palmer M."/>
            <person name="Steenkamp E.T."/>
            <person name="Coetzee M.P."/>
            <person name="Chan W.Y."/>
            <person name="van Zyl E."/>
            <person name="De Maayer P."/>
            <person name="Coutinho T.A."/>
            <person name="Blom J."/>
            <person name="Smits T.H."/>
            <person name="Duffy B."/>
            <person name="Venter S.N."/>
        </authorList>
    </citation>
    <scope>NUCLEOTIDE SEQUENCE [LARGE SCALE GENOMIC DNA]</scope>
    <source>
        <strain evidence="11 12">LMG 26275</strain>
    </source>
</reference>
<feature type="transmembrane region" description="Helical" evidence="9">
    <location>
        <begin position="27"/>
        <end position="48"/>
    </location>
</feature>
<sequence>MSDVISADRRLGVNPSRSLSRRVSVRLAAVLFVLWGTITVTFLVLSVLPGDRATILLNITSGQVIERTPEELAPINAQYGFDQPIAQQYLNYFWQLLQGKLGYSFELQRPVTHIIAEQLLPTFTLAITALLLAWLIAIPWTLLTAGRSNKLGALGSAVETLLAGLPQYWIGILLLIVFAIGLRWFPVVGGVTLWGTVLPAITLAIPLAGFIGHAIRGEFERSMQQPFVLSARARGMSLAGVRLRHVLRHALIPAITLSGWAIGNLLSGAVLVEAVFARPGLGNVLVNAVSNKDFALVSGIVILISSLYIIINLVVDLIYLIVDPRLRGRV</sequence>
<dbReference type="Gene3D" id="1.10.3720.10">
    <property type="entry name" value="MetI-like"/>
    <property type="match status" value="1"/>
</dbReference>
<evidence type="ECO:0000256" key="7">
    <source>
        <dbReference type="ARBA" id="ARBA00023136"/>
    </source>
</evidence>
<dbReference type="Pfam" id="PF00528">
    <property type="entry name" value="BPD_transp_1"/>
    <property type="match status" value="1"/>
</dbReference>
<evidence type="ECO:0000256" key="5">
    <source>
        <dbReference type="ARBA" id="ARBA00022692"/>
    </source>
</evidence>
<dbReference type="AlphaFoldDB" id="A0A1X1CYN1"/>
<dbReference type="PROSITE" id="PS50928">
    <property type="entry name" value="ABC_TM1"/>
    <property type="match status" value="1"/>
</dbReference>
<keyword evidence="5 9" id="KW-0812">Transmembrane</keyword>
<organism evidence="11 12">
    <name type="scientific">Pantoea rwandensis</name>
    <dbReference type="NCBI Taxonomy" id="1076550"/>
    <lineage>
        <taxon>Bacteria</taxon>
        <taxon>Pseudomonadati</taxon>
        <taxon>Pseudomonadota</taxon>
        <taxon>Gammaproteobacteria</taxon>
        <taxon>Enterobacterales</taxon>
        <taxon>Erwiniaceae</taxon>
        <taxon>Pantoea</taxon>
    </lineage>
</organism>
<keyword evidence="4" id="KW-0997">Cell inner membrane</keyword>
<dbReference type="InterPro" id="IPR035906">
    <property type="entry name" value="MetI-like_sf"/>
</dbReference>
<dbReference type="InterPro" id="IPR045621">
    <property type="entry name" value="BPD_transp_1_N"/>
</dbReference>
<dbReference type="InterPro" id="IPR000515">
    <property type="entry name" value="MetI-like"/>
</dbReference>
<accession>A0A1X1CYN1</accession>
<dbReference type="CDD" id="cd06261">
    <property type="entry name" value="TM_PBP2"/>
    <property type="match status" value="1"/>
</dbReference>
<dbReference type="PANTHER" id="PTHR43163:SF6">
    <property type="entry name" value="DIPEPTIDE TRANSPORT SYSTEM PERMEASE PROTEIN DPPB-RELATED"/>
    <property type="match status" value="1"/>
</dbReference>
<feature type="transmembrane region" description="Helical" evidence="9">
    <location>
        <begin position="166"/>
        <end position="185"/>
    </location>
</feature>
<evidence type="ECO:0000256" key="2">
    <source>
        <dbReference type="ARBA" id="ARBA00022448"/>
    </source>
</evidence>
<feature type="transmembrane region" description="Helical" evidence="9">
    <location>
        <begin position="296"/>
        <end position="322"/>
    </location>
</feature>
<evidence type="ECO:0000313" key="11">
    <source>
        <dbReference type="EMBL" id="ORM69532.1"/>
    </source>
</evidence>
<evidence type="ECO:0000313" key="12">
    <source>
        <dbReference type="Proteomes" id="UP000193558"/>
    </source>
</evidence>
<gene>
    <name evidence="11" type="ORF">HA51_09995</name>
</gene>
<feature type="transmembrane region" description="Helical" evidence="9">
    <location>
        <begin position="191"/>
        <end position="215"/>
    </location>
</feature>
<keyword evidence="3" id="KW-1003">Cell membrane</keyword>
<dbReference type="PANTHER" id="PTHR43163">
    <property type="entry name" value="DIPEPTIDE TRANSPORT SYSTEM PERMEASE PROTEIN DPPB-RELATED"/>
    <property type="match status" value="1"/>
</dbReference>
<dbReference type="SUPFAM" id="SSF161098">
    <property type="entry name" value="MetI-like"/>
    <property type="match status" value="1"/>
</dbReference>
<keyword evidence="7 9" id="KW-0472">Membrane</keyword>
<dbReference type="EMBL" id="MLFR01000008">
    <property type="protein sequence ID" value="ORM69532.1"/>
    <property type="molecule type" value="Genomic_DNA"/>
</dbReference>
<name>A0A1X1CYN1_9GAMM</name>
<dbReference type="GO" id="GO:0005886">
    <property type="term" value="C:plasma membrane"/>
    <property type="evidence" value="ECO:0007669"/>
    <property type="project" value="UniProtKB-SubCell"/>
</dbReference>
<evidence type="ECO:0000256" key="3">
    <source>
        <dbReference type="ARBA" id="ARBA00022475"/>
    </source>
</evidence>
<proteinExistence type="inferred from homology"/>
<evidence type="ECO:0000256" key="8">
    <source>
        <dbReference type="ARBA" id="ARBA00024202"/>
    </source>
</evidence>
<evidence type="ECO:0000256" key="4">
    <source>
        <dbReference type="ARBA" id="ARBA00022519"/>
    </source>
</evidence>
<dbReference type="Proteomes" id="UP000193558">
    <property type="component" value="Unassembled WGS sequence"/>
</dbReference>
<comment type="similarity">
    <text evidence="8">Belongs to the binding-protein-dependent transport system permease family. OppBC subfamily.</text>
</comment>
<feature type="domain" description="ABC transmembrane type-1" evidence="10">
    <location>
        <begin position="119"/>
        <end position="319"/>
    </location>
</feature>
<feature type="transmembrane region" description="Helical" evidence="9">
    <location>
        <begin position="123"/>
        <end position="145"/>
    </location>
</feature>
<evidence type="ECO:0000259" key="10">
    <source>
        <dbReference type="PROSITE" id="PS50928"/>
    </source>
</evidence>
<dbReference type="OrthoDB" id="9805855at2"/>
<keyword evidence="6 9" id="KW-1133">Transmembrane helix</keyword>